<accession>A0ACA9MCD3</accession>
<reference evidence="1" key="1">
    <citation type="submission" date="2021-06" db="EMBL/GenBank/DDBJ databases">
        <authorList>
            <person name="Kallberg Y."/>
            <person name="Tangrot J."/>
            <person name="Rosling A."/>
        </authorList>
    </citation>
    <scope>NUCLEOTIDE SEQUENCE</scope>
    <source>
        <strain evidence="1">AU212A</strain>
    </source>
</reference>
<organism evidence="1 2">
    <name type="scientific">Scutellospora calospora</name>
    <dbReference type="NCBI Taxonomy" id="85575"/>
    <lineage>
        <taxon>Eukaryota</taxon>
        <taxon>Fungi</taxon>
        <taxon>Fungi incertae sedis</taxon>
        <taxon>Mucoromycota</taxon>
        <taxon>Glomeromycotina</taxon>
        <taxon>Glomeromycetes</taxon>
        <taxon>Diversisporales</taxon>
        <taxon>Gigasporaceae</taxon>
        <taxon>Scutellospora</taxon>
    </lineage>
</organism>
<evidence type="ECO:0000313" key="1">
    <source>
        <dbReference type="EMBL" id="CAG8569794.1"/>
    </source>
</evidence>
<keyword evidence="2" id="KW-1185">Reference proteome</keyword>
<name>A0ACA9MCD3_9GLOM</name>
<dbReference type="EMBL" id="CAJVPM010010059">
    <property type="protein sequence ID" value="CAG8569794.1"/>
    <property type="molecule type" value="Genomic_DNA"/>
</dbReference>
<sequence>MSLKDQFSFDLKMIIDLYEDKLLSFDSNLKIYQLLIASTILEQKIGLYKPNNPLALELFELKYMN</sequence>
<proteinExistence type="predicted"/>
<dbReference type="Proteomes" id="UP000789860">
    <property type="component" value="Unassembled WGS sequence"/>
</dbReference>
<gene>
    <name evidence="1" type="ORF">SCALOS_LOCUS5810</name>
</gene>
<comment type="caution">
    <text evidence="1">The sequence shown here is derived from an EMBL/GenBank/DDBJ whole genome shotgun (WGS) entry which is preliminary data.</text>
</comment>
<protein>
    <submittedName>
        <fullName evidence="1">10274_t:CDS:1</fullName>
    </submittedName>
</protein>
<evidence type="ECO:0000313" key="2">
    <source>
        <dbReference type="Proteomes" id="UP000789860"/>
    </source>
</evidence>